<dbReference type="GO" id="GO:0045259">
    <property type="term" value="C:proton-transporting ATP synthase complex"/>
    <property type="evidence" value="ECO:0007669"/>
    <property type="project" value="UniProtKB-KW"/>
</dbReference>
<evidence type="ECO:0000256" key="16">
    <source>
        <dbReference type="RuleBase" id="RU003656"/>
    </source>
</evidence>
<dbReference type="EMBL" id="MVBK01000014">
    <property type="protein sequence ID" value="OOG27869.1"/>
    <property type="molecule type" value="Genomic_DNA"/>
</dbReference>
<evidence type="ECO:0000256" key="3">
    <source>
        <dbReference type="ARBA" id="ARBA00005712"/>
    </source>
</evidence>
<dbReference type="GO" id="GO:0005524">
    <property type="term" value="F:ATP binding"/>
    <property type="evidence" value="ECO:0007669"/>
    <property type="project" value="UniProtKB-UniRule"/>
</dbReference>
<evidence type="ECO:0000256" key="6">
    <source>
        <dbReference type="ARBA" id="ARBA00022448"/>
    </source>
</evidence>
<evidence type="ECO:0000256" key="11">
    <source>
        <dbReference type="ARBA" id="ARBA00023196"/>
    </source>
</evidence>
<evidence type="ECO:0000259" key="19">
    <source>
        <dbReference type="Pfam" id="PF02823"/>
    </source>
</evidence>
<dbReference type="Proteomes" id="UP000189462">
    <property type="component" value="Unassembled WGS sequence"/>
</dbReference>
<dbReference type="HAMAP" id="MF_00530">
    <property type="entry name" value="ATP_synth_epsil_bac"/>
    <property type="match status" value="1"/>
</dbReference>
<feature type="domain" description="ATP synthase epsilon subunit C-terminal" evidence="18">
    <location>
        <begin position="89"/>
        <end position="134"/>
    </location>
</feature>
<dbReference type="InterPro" id="IPR020547">
    <property type="entry name" value="ATP_synth_F1_esu_C"/>
</dbReference>
<keyword evidence="21" id="KW-1185">Reference proteome</keyword>
<dbReference type="SUPFAM" id="SSF51344">
    <property type="entry name" value="Epsilon subunit of F1F0-ATP synthase N-terminal domain"/>
    <property type="match status" value="1"/>
</dbReference>
<evidence type="ECO:0000256" key="15">
    <source>
        <dbReference type="HAMAP-Rule" id="MF_00530"/>
    </source>
</evidence>
<evidence type="ECO:0000256" key="7">
    <source>
        <dbReference type="ARBA" id="ARBA00022475"/>
    </source>
</evidence>
<feature type="domain" description="ATP synthase F1 complex delta/epsilon subunit N-terminal" evidence="19">
    <location>
        <begin position="5"/>
        <end position="85"/>
    </location>
</feature>
<keyword evidence="9 15" id="KW-0406">Ion transport</keyword>
<evidence type="ECO:0000313" key="21">
    <source>
        <dbReference type="Proteomes" id="UP000189462"/>
    </source>
</evidence>
<dbReference type="CDD" id="cd12152">
    <property type="entry name" value="F1-ATPase_delta"/>
    <property type="match status" value="1"/>
</dbReference>
<dbReference type="SUPFAM" id="SSF46604">
    <property type="entry name" value="Epsilon subunit of F1F0-ATP synthase C-terminal domain"/>
    <property type="match status" value="1"/>
</dbReference>
<reference evidence="20 21" key="1">
    <citation type="submission" date="2017-02" db="EMBL/GenBank/DDBJ databases">
        <title>Genomic diversity within the haloalkaliphilic genus Thioalkalivibrio.</title>
        <authorList>
            <person name="Ahn A.-C."/>
            <person name="Meier-Kolthoff J."/>
            <person name="Overmars L."/>
            <person name="Richter M."/>
            <person name="Woyke T."/>
            <person name="Sorokin D.Y."/>
            <person name="Muyzer G."/>
        </authorList>
    </citation>
    <scope>NUCLEOTIDE SEQUENCE [LARGE SCALE GENOMIC DNA]</scope>
    <source>
        <strain evidence="20 21">ALJD</strain>
    </source>
</reference>
<name>A0A1V3NRX6_9GAMM</name>
<dbReference type="FunFam" id="2.60.15.10:FF:000001">
    <property type="entry name" value="ATP synthase epsilon chain"/>
    <property type="match status" value="1"/>
</dbReference>
<dbReference type="PANTHER" id="PTHR13822">
    <property type="entry name" value="ATP SYNTHASE DELTA/EPSILON CHAIN"/>
    <property type="match status" value="1"/>
</dbReference>
<comment type="caution">
    <text evidence="20">The sequence shown here is derived from an EMBL/GenBank/DDBJ whole genome shotgun (WGS) entry which is preliminary data.</text>
</comment>
<dbReference type="STRING" id="108003.B1C78_02550"/>
<dbReference type="NCBIfam" id="TIGR01216">
    <property type="entry name" value="ATP_synt_epsi"/>
    <property type="match status" value="1"/>
</dbReference>
<keyword evidence="6 15" id="KW-0813">Transport</keyword>
<evidence type="ECO:0000313" key="20">
    <source>
        <dbReference type="EMBL" id="OOG27869.1"/>
    </source>
</evidence>
<dbReference type="RefSeq" id="WP_077277564.1">
    <property type="nucleotide sequence ID" value="NZ_MVBK01000014.1"/>
</dbReference>
<evidence type="ECO:0000256" key="1">
    <source>
        <dbReference type="ARBA" id="ARBA00003543"/>
    </source>
</evidence>
<comment type="subcellular location">
    <subcellularLocation>
        <location evidence="2 15">Cell membrane</location>
        <topology evidence="2 15">Peripheral membrane protein</topology>
    </subcellularLocation>
</comment>
<comment type="subunit">
    <text evidence="4 15 16">F-type ATPases have 2 components, CF(1) - the catalytic core - and CF(0) - the membrane proton channel. CF(1) has five subunits: alpha(3), beta(3), gamma(1), delta(1), epsilon(1). CF(0) has three main subunits: a, b and c.</text>
</comment>
<keyword evidence="17" id="KW-0175">Coiled coil</keyword>
<sequence length="141" mass="15350">MAMTFHVDIVSAEESIYSGTAQMVVAPAEGGEVGILPRHAQYIAKLKPGEVRVKVSESGEEHHIFISGGLLEVQPHVVTILADTAVRAKDLDEAEAKEAMRRAEAALADKKADFDYAKAQAELVEAAARLRMIEKMRQHKG</sequence>
<gene>
    <name evidence="15" type="primary">atpC</name>
    <name evidence="20" type="ORF">B1C78_02550</name>
</gene>
<evidence type="ECO:0000256" key="4">
    <source>
        <dbReference type="ARBA" id="ARBA00011648"/>
    </source>
</evidence>
<keyword evidence="11 15" id="KW-0139">CF(1)</keyword>
<dbReference type="GO" id="GO:0005886">
    <property type="term" value="C:plasma membrane"/>
    <property type="evidence" value="ECO:0007669"/>
    <property type="project" value="UniProtKB-SubCell"/>
</dbReference>
<protein>
    <recommendedName>
        <fullName evidence="5 15">ATP synthase epsilon chain</fullName>
    </recommendedName>
    <alternativeName>
        <fullName evidence="14 15">ATP synthase F1 sector epsilon subunit</fullName>
    </alternativeName>
    <alternativeName>
        <fullName evidence="13 15">F-ATPase epsilon subunit</fullName>
    </alternativeName>
</protein>
<evidence type="ECO:0000256" key="10">
    <source>
        <dbReference type="ARBA" id="ARBA00023136"/>
    </source>
</evidence>
<comment type="similarity">
    <text evidence="3 15 16">Belongs to the ATPase epsilon chain family.</text>
</comment>
<feature type="coiled-coil region" evidence="17">
    <location>
        <begin position="93"/>
        <end position="136"/>
    </location>
</feature>
<evidence type="ECO:0000256" key="2">
    <source>
        <dbReference type="ARBA" id="ARBA00004202"/>
    </source>
</evidence>
<evidence type="ECO:0000259" key="18">
    <source>
        <dbReference type="Pfam" id="PF00401"/>
    </source>
</evidence>
<comment type="function">
    <text evidence="1 15">Produces ATP from ADP in the presence of a proton gradient across the membrane.</text>
</comment>
<dbReference type="Gene3D" id="2.60.15.10">
    <property type="entry name" value="F0F1 ATP synthase delta/epsilon subunit, N-terminal"/>
    <property type="match status" value="1"/>
</dbReference>
<dbReference type="GO" id="GO:0046933">
    <property type="term" value="F:proton-transporting ATP synthase activity, rotational mechanism"/>
    <property type="evidence" value="ECO:0007669"/>
    <property type="project" value="UniProtKB-UniRule"/>
</dbReference>
<evidence type="ECO:0000256" key="8">
    <source>
        <dbReference type="ARBA" id="ARBA00022781"/>
    </source>
</evidence>
<dbReference type="PANTHER" id="PTHR13822:SF10">
    <property type="entry name" value="ATP SYNTHASE EPSILON CHAIN, CHLOROPLASTIC"/>
    <property type="match status" value="1"/>
</dbReference>
<dbReference type="OrthoDB" id="9791445at2"/>
<dbReference type="NCBIfam" id="NF001847">
    <property type="entry name" value="PRK00571.1-4"/>
    <property type="match status" value="1"/>
</dbReference>
<evidence type="ECO:0000256" key="17">
    <source>
        <dbReference type="SAM" id="Coils"/>
    </source>
</evidence>
<keyword evidence="10 15" id="KW-0472">Membrane</keyword>
<keyword evidence="12 15" id="KW-0066">ATP synthesis</keyword>
<dbReference type="InterPro" id="IPR036771">
    <property type="entry name" value="ATPsynth_dsu/esu_N"/>
</dbReference>
<evidence type="ECO:0000256" key="5">
    <source>
        <dbReference type="ARBA" id="ARBA00014480"/>
    </source>
</evidence>
<dbReference type="Gene3D" id="1.20.5.440">
    <property type="entry name" value="ATP synthase delta/epsilon subunit, C-terminal domain"/>
    <property type="match status" value="1"/>
</dbReference>
<evidence type="ECO:0000256" key="9">
    <source>
        <dbReference type="ARBA" id="ARBA00023065"/>
    </source>
</evidence>
<keyword evidence="7 15" id="KW-1003">Cell membrane</keyword>
<dbReference type="Pfam" id="PF00401">
    <property type="entry name" value="ATP-synt_DE"/>
    <property type="match status" value="1"/>
</dbReference>
<evidence type="ECO:0000256" key="14">
    <source>
        <dbReference type="ARBA" id="ARBA00031795"/>
    </source>
</evidence>
<accession>A0A1V3NRX6</accession>
<proteinExistence type="inferred from homology"/>
<dbReference type="InterPro" id="IPR036794">
    <property type="entry name" value="ATP_F1_dsu/esu_C_sf"/>
</dbReference>
<dbReference type="InterPro" id="IPR020546">
    <property type="entry name" value="ATP_synth_F1_dsu/esu_N"/>
</dbReference>
<dbReference type="Pfam" id="PF02823">
    <property type="entry name" value="ATP-synt_DE_N"/>
    <property type="match status" value="1"/>
</dbReference>
<dbReference type="AlphaFoldDB" id="A0A1V3NRX6"/>
<organism evidence="20 21">
    <name type="scientific">Thioalkalivibrio denitrificans</name>
    <dbReference type="NCBI Taxonomy" id="108003"/>
    <lineage>
        <taxon>Bacteria</taxon>
        <taxon>Pseudomonadati</taxon>
        <taxon>Pseudomonadota</taxon>
        <taxon>Gammaproteobacteria</taxon>
        <taxon>Chromatiales</taxon>
        <taxon>Ectothiorhodospiraceae</taxon>
        <taxon>Thioalkalivibrio</taxon>
    </lineage>
</organism>
<keyword evidence="8 15" id="KW-0375">Hydrogen ion transport</keyword>
<evidence type="ECO:0000256" key="12">
    <source>
        <dbReference type="ARBA" id="ARBA00023310"/>
    </source>
</evidence>
<evidence type="ECO:0000256" key="13">
    <source>
        <dbReference type="ARBA" id="ARBA00030215"/>
    </source>
</evidence>
<dbReference type="InterPro" id="IPR001469">
    <property type="entry name" value="ATP_synth_F1_dsu/esu"/>
</dbReference>